<organism evidence="1 2">
    <name type="scientific">Macroventuria anomochaeta</name>
    <dbReference type="NCBI Taxonomy" id="301207"/>
    <lineage>
        <taxon>Eukaryota</taxon>
        <taxon>Fungi</taxon>
        <taxon>Dikarya</taxon>
        <taxon>Ascomycota</taxon>
        <taxon>Pezizomycotina</taxon>
        <taxon>Dothideomycetes</taxon>
        <taxon>Pleosporomycetidae</taxon>
        <taxon>Pleosporales</taxon>
        <taxon>Pleosporineae</taxon>
        <taxon>Didymellaceae</taxon>
        <taxon>Macroventuria</taxon>
    </lineage>
</organism>
<dbReference type="EMBL" id="MU006735">
    <property type="protein sequence ID" value="KAF2623696.1"/>
    <property type="molecule type" value="Genomic_DNA"/>
</dbReference>
<sequence>MCENRSLILLPVSGQNTLHRLILIRGASKWATVNTISAQYCRATLRISRWISRSYCLSEGSCASQRATVTGRSCQIASLHLYALRRRGRLWVASSVTYSVVSTVSQWSEVGAVTSPDHPQRRSTLRQADPSMHHPGTGCMTPYKGRRAKCNRNCTLCGCDR</sequence>
<accession>A0ACB6RP76</accession>
<evidence type="ECO:0000313" key="2">
    <source>
        <dbReference type="Proteomes" id="UP000799754"/>
    </source>
</evidence>
<gene>
    <name evidence="1" type="ORF">BU25DRAFT_172896</name>
</gene>
<dbReference type="Proteomes" id="UP000799754">
    <property type="component" value="Unassembled WGS sequence"/>
</dbReference>
<keyword evidence="2" id="KW-1185">Reference proteome</keyword>
<name>A0ACB6RP76_9PLEO</name>
<proteinExistence type="predicted"/>
<comment type="caution">
    <text evidence="1">The sequence shown here is derived from an EMBL/GenBank/DDBJ whole genome shotgun (WGS) entry which is preliminary data.</text>
</comment>
<evidence type="ECO:0000313" key="1">
    <source>
        <dbReference type="EMBL" id="KAF2623696.1"/>
    </source>
</evidence>
<protein>
    <submittedName>
        <fullName evidence="1">Uncharacterized protein</fullName>
    </submittedName>
</protein>
<reference evidence="1" key="1">
    <citation type="journal article" date="2020" name="Stud. Mycol.">
        <title>101 Dothideomycetes genomes: a test case for predicting lifestyles and emergence of pathogens.</title>
        <authorList>
            <person name="Haridas S."/>
            <person name="Albert R."/>
            <person name="Binder M."/>
            <person name="Bloem J."/>
            <person name="Labutti K."/>
            <person name="Salamov A."/>
            <person name="Andreopoulos B."/>
            <person name="Baker S."/>
            <person name="Barry K."/>
            <person name="Bills G."/>
            <person name="Bluhm B."/>
            <person name="Cannon C."/>
            <person name="Castanera R."/>
            <person name="Culley D."/>
            <person name="Daum C."/>
            <person name="Ezra D."/>
            <person name="Gonzalez J."/>
            <person name="Henrissat B."/>
            <person name="Kuo A."/>
            <person name="Liang C."/>
            <person name="Lipzen A."/>
            <person name="Lutzoni F."/>
            <person name="Magnuson J."/>
            <person name="Mondo S."/>
            <person name="Nolan M."/>
            <person name="Ohm R."/>
            <person name="Pangilinan J."/>
            <person name="Park H.-J."/>
            <person name="Ramirez L."/>
            <person name="Alfaro M."/>
            <person name="Sun H."/>
            <person name="Tritt A."/>
            <person name="Yoshinaga Y."/>
            <person name="Zwiers L.-H."/>
            <person name="Turgeon B."/>
            <person name="Goodwin S."/>
            <person name="Spatafora J."/>
            <person name="Crous P."/>
            <person name="Grigoriev I."/>
        </authorList>
    </citation>
    <scope>NUCLEOTIDE SEQUENCE</scope>
    <source>
        <strain evidence="1">CBS 525.71</strain>
    </source>
</reference>